<comment type="caution">
    <text evidence="14">The sequence shown here is derived from an EMBL/GenBank/DDBJ whole genome shotgun (WGS) entry which is preliminary data.</text>
</comment>
<evidence type="ECO:0000313" key="15">
    <source>
        <dbReference type="Proteomes" id="UP000789901"/>
    </source>
</evidence>
<evidence type="ECO:0000256" key="13">
    <source>
        <dbReference type="SAM" id="Phobius"/>
    </source>
</evidence>
<accession>A0ABN7VF09</accession>
<dbReference type="Proteomes" id="UP000789901">
    <property type="component" value="Unassembled WGS sequence"/>
</dbReference>
<dbReference type="Pfam" id="PF08122">
    <property type="entry name" value="NDUF_B12"/>
    <property type="match status" value="1"/>
</dbReference>
<keyword evidence="10" id="KW-0496">Mitochondrion</keyword>
<feature type="compositionally biased region" description="Basic and acidic residues" evidence="12">
    <location>
        <begin position="59"/>
        <end position="79"/>
    </location>
</feature>
<evidence type="ECO:0000256" key="3">
    <source>
        <dbReference type="ARBA" id="ARBA00005667"/>
    </source>
</evidence>
<evidence type="ECO:0000256" key="9">
    <source>
        <dbReference type="ARBA" id="ARBA00022989"/>
    </source>
</evidence>
<comment type="similarity">
    <text evidence="3">Belongs to the complex I NDUFB3 subunit family.</text>
</comment>
<keyword evidence="7" id="KW-0999">Mitochondrion inner membrane</keyword>
<keyword evidence="6 13" id="KW-0812">Transmembrane</keyword>
<dbReference type="EMBL" id="CAJVQB010013910">
    <property type="protein sequence ID" value="CAG8765290.1"/>
    <property type="molecule type" value="Genomic_DNA"/>
</dbReference>
<feature type="region of interest" description="Disordered" evidence="12">
    <location>
        <begin position="58"/>
        <end position="81"/>
    </location>
</feature>
<evidence type="ECO:0000256" key="4">
    <source>
        <dbReference type="ARBA" id="ARBA00022448"/>
    </source>
</evidence>
<organism evidence="14 15">
    <name type="scientific">Gigaspora margarita</name>
    <dbReference type="NCBI Taxonomy" id="4874"/>
    <lineage>
        <taxon>Eukaryota</taxon>
        <taxon>Fungi</taxon>
        <taxon>Fungi incertae sedis</taxon>
        <taxon>Mucoromycota</taxon>
        <taxon>Glomeromycotina</taxon>
        <taxon>Glomeromycetes</taxon>
        <taxon>Diversisporales</taxon>
        <taxon>Gigasporaceae</taxon>
        <taxon>Gigaspora</taxon>
    </lineage>
</organism>
<dbReference type="PANTHER" id="PTHR15082">
    <property type="entry name" value="NADH-UBIQUINONE OXIDOREDUCTASE B12 SUBUNIT"/>
    <property type="match status" value="1"/>
</dbReference>
<evidence type="ECO:0000256" key="10">
    <source>
        <dbReference type="ARBA" id="ARBA00023128"/>
    </source>
</evidence>
<evidence type="ECO:0000256" key="7">
    <source>
        <dbReference type="ARBA" id="ARBA00022792"/>
    </source>
</evidence>
<evidence type="ECO:0000313" key="14">
    <source>
        <dbReference type="EMBL" id="CAG8765290.1"/>
    </source>
</evidence>
<evidence type="ECO:0000256" key="12">
    <source>
        <dbReference type="SAM" id="MobiDB-lite"/>
    </source>
</evidence>
<sequence length="92" mass="10825">MPEKLRDPWARREAWRNQPPFTFRHSIRHIWPGFTWGLGAFMIYLVYDSFTVRTSHQIDSSKSHNEEATTQKQQRKPDTFTKVLIGKGAGHL</sequence>
<proteinExistence type="inferred from homology"/>
<evidence type="ECO:0000256" key="1">
    <source>
        <dbReference type="ARBA" id="ARBA00003195"/>
    </source>
</evidence>
<gene>
    <name evidence="14" type="ORF">GMARGA_LOCUS17954</name>
</gene>
<comment type="subcellular location">
    <subcellularLocation>
        <location evidence="2">Mitochondrion inner membrane</location>
        <topology evidence="2">Single-pass membrane protein</topology>
        <orientation evidence="2">Matrix side</orientation>
    </subcellularLocation>
</comment>
<protein>
    <submittedName>
        <fullName evidence="14">37497_t:CDS:1</fullName>
    </submittedName>
</protein>
<evidence type="ECO:0000256" key="6">
    <source>
        <dbReference type="ARBA" id="ARBA00022692"/>
    </source>
</evidence>
<evidence type="ECO:0000256" key="8">
    <source>
        <dbReference type="ARBA" id="ARBA00022982"/>
    </source>
</evidence>
<dbReference type="InterPro" id="IPR012576">
    <property type="entry name" value="NDUFB3"/>
</dbReference>
<name>A0ABN7VF09_GIGMA</name>
<dbReference type="PANTHER" id="PTHR15082:SF2">
    <property type="entry name" value="NADH DEHYDROGENASE [UBIQUINONE] 1 BETA SUBCOMPLEX SUBUNIT 3"/>
    <property type="match status" value="1"/>
</dbReference>
<keyword evidence="5" id="KW-0679">Respiratory chain</keyword>
<keyword evidence="9 13" id="KW-1133">Transmembrane helix</keyword>
<feature type="transmembrane region" description="Helical" evidence="13">
    <location>
        <begin position="29"/>
        <end position="47"/>
    </location>
</feature>
<keyword evidence="8" id="KW-0249">Electron transport</keyword>
<keyword evidence="11 13" id="KW-0472">Membrane</keyword>
<evidence type="ECO:0000256" key="2">
    <source>
        <dbReference type="ARBA" id="ARBA00004298"/>
    </source>
</evidence>
<comment type="function">
    <text evidence="1">Accessory subunit of the mitochondrial membrane respiratory chain NADH dehydrogenase (Complex I), that is believed not to be involved in catalysis. Complex I functions in the transfer of electrons from NADH to the respiratory chain. The immediate electron acceptor for the enzyme is believed to be ubiquinone.</text>
</comment>
<keyword evidence="4" id="KW-0813">Transport</keyword>
<evidence type="ECO:0000256" key="11">
    <source>
        <dbReference type="ARBA" id="ARBA00023136"/>
    </source>
</evidence>
<evidence type="ECO:0000256" key="5">
    <source>
        <dbReference type="ARBA" id="ARBA00022660"/>
    </source>
</evidence>
<keyword evidence="15" id="KW-1185">Reference proteome</keyword>
<reference evidence="14 15" key="1">
    <citation type="submission" date="2021-06" db="EMBL/GenBank/DDBJ databases">
        <authorList>
            <person name="Kallberg Y."/>
            <person name="Tangrot J."/>
            <person name="Rosling A."/>
        </authorList>
    </citation>
    <scope>NUCLEOTIDE SEQUENCE [LARGE SCALE GENOMIC DNA]</scope>
    <source>
        <strain evidence="14 15">120-4 pot B 10/14</strain>
    </source>
</reference>